<dbReference type="Pfam" id="PF02355">
    <property type="entry name" value="SecD_SecF_C"/>
    <property type="match status" value="1"/>
</dbReference>
<keyword evidence="8 9" id="KW-0472">Membrane</keyword>
<dbReference type="InterPro" id="IPR055344">
    <property type="entry name" value="SecD_SecF_C_bact"/>
</dbReference>
<dbReference type="NCBIfam" id="TIGR01129">
    <property type="entry name" value="secD"/>
    <property type="match status" value="1"/>
</dbReference>
<dbReference type="GO" id="GO:0005886">
    <property type="term" value="C:plasma membrane"/>
    <property type="evidence" value="ECO:0007669"/>
    <property type="project" value="UniProtKB-SubCell"/>
</dbReference>
<evidence type="ECO:0000256" key="3">
    <source>
        <dbReference type="ARBA" id="ARBA00022475"/>
    </source>
</evidence>
<reference evidence="13 14" key="1">
    <citation type="submission" date="2014-01" db="EMBL/GenBank/DDBJ databases">
        <title>Plasmidome dynamics in the species complex Clostridium novyi sensu lato converts strains of independent lineages into distinctly different pathogens.</title>
        <authorList>
            <person name="Skarin H."/>
            <person name="Segerman B."/>
        </authorList>
    </citation>
    <scope>NUCLEOTIDE SEQUENCE [LARGE SCALE GENOMIC DNA]</scope>
    <source>
        <strain evidence="13 14">DC5</strain>
    </source>
</reference>
<evidence type="ECO:0000256" key="6">
    <source>
        <dbReference type="ARBA" id="ARBA00022989"/>
    </source>
</evidence>
<keyword evidence="3 9" id="KW-1003">Cell membrane</keyword>
<gene>
    <name evidence="9" type="primary">secD</name>
    <name evidence="13" type="ORF">Z955_08380</name>
</gene>
<dbReference type="AlphaFoldDB" id="A0A0A0IGD6"/>
<feature type="transmembrane region" description="Helical" evidence="9">
    <location>
        <begin position="377"/>
        <end position="401"/>
    </location>
</feature>
<keyword evidence="7 9" id="KW-0811">Translocation</keyword>
<dbReference type="GO" id="GO:0006605">
    <property type="term" value="P:protein targeting"/>
    <property type="evidence" value="ECO:0007669"/>
    <property type="project" value="UniProtKB-UniRule"/>
</dbReference>
<dbReference type="Gene3D" id="3.30.1360.200">
    <property type="match status" value="1"/>
</dbReference>
<feature type="domain" description="SecDF P1 head subdomain" evidence="12">
    <location>
        <begin position="136"/>
        <end position="232"/>
    </location>
</feature>
<dbReference type="Gene3D" id="1.20.1640.10">
    <property type="entry name" value="Multidrug efflux transporter AcrB transmembrane domain"/>
    <property type="match status" value="1"/>
</dbReference>
<sequence>MRNGRNSKSQKTKSTALFILAVLAIGILAYGGFFGIKNIFGYRVKSFSESINKGLDLQGGISVLEEIKGKDVKNETIERTIELLSMRVNPEGVKETSVQREGKNRIRIEIPGEFDSKKVLESIGKTGKLEFKGPDNKVILTGADVNKATAYYDETQKPTIGLELKPDGAKKFAEATQKFLGKRITIYMDGEVLTSPNVQSVITGGKATITGSSTMEEANRQAKIIESGALPVSLEAVEFKTVGATLGANALPLSMKAGAVGIGLILIFMLLYYKGPGIMADIALIFYVLIVLGAFVMFKVTLTLSGIAGFLLTVGMAVDANVLIFERIKEELRLGKSLNVAVDAGFNRALSSILDSNITTIIAGIVLYYLGSGGVKGFALTLMIGIVLSIFTALTVTRTLIKLGMNMELLSKASQFGIKREGK</sequence>
<keyword evidence="6 9" id="KW-1133">Transmembrane helix</keyword>
<keyword evidence="5 9" id="KW-0653">Protein transport</keyword>
<comment type="similarity">
    <text evidence="9">Belongs to the SecD/SecF family. SecD subfamily.</text>
</comment>
<evidence type="ECO:0000259" key="10">
    <source>
        <dbReference type="Pfam" id="PF02355"/>
    </source>
</evidence>
<dbReference type="RefSeq" id="WP_039259573.1">
    <property type="nucleotide sequence ID" value="NZ_JDRY01000037.1"/>
</dbReference>
<dbReference type="FunFam" id="1.20.1640.10:FF:000004">
    <property type="entry name" value="Protein translocase subunit SecD"/>
    <property type="match status" value="1"/>
</dbReference>
<feature type="domain" description="Protein export membrane protein SecD/SecF C-terminal" evidence="10">
    <location>
        <begin position="233"/>
        <end position="401"/>
    </location>
</feature>
<dbReference type="Pfam" id="PF21760">
    <property type="entry name" value="SecD_1st"/>
    <property type="match status" value="1"/>
</dbReference>
<evidence type="ECO:0000256" key="4">
    <source>
        <dbReference type="ARBA" id="ARBA00022692"/>
    </source>
</evidence>
<dbReference type="SUPFAM" id="SSF82866">
    <property type="entry name" value="Multidrug efflux transporter AcrB transmembrane domain"/>
    <property type="match status" value="1"/>
</dbReference>
<evidence type="ECO:0000313" key="14">
    <source>
        <dbReference type="Proteomes" id="UP000030014"/>
    </source>
</evidence>
<feature type="transmembrane region" description="Helical" evidence="9">
    <location>
        <begin position="346"/>
        <end position="371"/>
    </location>
</feature>
<accession>A0A0A0IGD6</accession>
<feature type="domain" description="Protein translocase subunit SecDF P1" evidence="11">
    <location>
        <begin position="77"/>
        <end position="135"/>
    </location>
</feature>
<protein>
    <recommendedName>
        <fullName evidence="9">Protein translocase subunit SecD</fullName>
    </recommendedName>
</protein>
<dbReference type="InterPro" id="IPR054384">
    <property type="entry name" value="SecDF_P1_head"/>
</dbReference>
<dbReference type="PANTHER" id="PTHR30081:SF1">
    <property type="entry name" value="PROTEIN TRANSLOCASE SUBUNIT SECD"/>
    <property type="match status" value="1"/>
</dbReference>
<dbReference type="NCBIfam" id="TIGR00916">
    <property type="entry name" value="2A0604s01"/>
    <property type="match status" value="1"/>
</dbReference>
<comment type="caution">
    <text evidence="13">The sequence shown here is derived from an EMBL/GenBank/DDBJ whole genome shotgun (WGS) entry which is preliminary data.</text>
</comment>
<dbReference type="InterPro" id="IPR048634">
    <property type="entry name" value="SecD_SecF_C"/>
</dbReference>
<evidence type="ECO:0000256" key="7">
    <source>
        <dbReference type="ARBA" id="ARBA00023010"/>
    </source>
</evidence>
<feature type="transmembrane region" description="Helical" evidence="9">
    <location>
        <begin position="304"/>
        <end position="325"/>
    </location>
</feature>
<evidence type="ECO:0000259" key="12">
    <source>
        <dbReference type="Pfam" id="PF22599"/>
    </source>
</evidence>
<dbReference type="InterPro" id="IPR022813">
    <property type="entry name" value="SecD/SecF_arch_bac"/>
</dbReference>
<dbReference type="Proteomes" id="UP000030014">
    <property type="component" value="Unassembled WGS sequence"/>
</dbReference>
<dbReference type="PANTHER" id="PTHR30081">
    <property type="entry name" value="PROTEIN-EXPORT MEMBRANE PROTEIN SEC"/>
    <property type="match status" value="1"/>
</dbReference>
<dbReference type="PRINTS" id="PR01755">
    <property type="entry name" value="SECFTRNLCASE"/>
</dbReference>
<comment type="function">
    <text evidence="9">Part of the Sec protein translocase complex. Interacts with the SecYEG preprotein conducting channel. SecDF uses the proton motive force (PMF) to complete protein translocation after the ATP-dependent function of SecA.</text>
</comment>
<proteinExistence type="inferred from homology"/>
<organism evidence="13 14">
    <name type="scientific">Clostridium botulinum C/D str. DC5</name>
    <dbReference type="NCBI Taxonomy" id="1443128"/>
    <lineage>
        <taxon>Bacteria</taxon>
        <taxon>Bacillati</taxon>
        <taxon>Bacillota</taxon>
        <taxon>Clostridia</taxon>
        <taxon>Eubacteriales</taxon>
        <taxon>Clostridiaceae</taxon>
        <taxon>Clostridium</taxon>
    </lineage>
</organism>
<comment type="subcellular location">
    <subcellularLocation>
        <location evidence="1 9">Cell membrane</location>
        <topology evidence="1 9">Multi-pass membrane protein</topology>
    </subcellularLocation>
</comment>
<keyword evidence="2 9" id="KW-0813">Transport</keyword>
<evidence type="ECO:0000313" key="13">
    <source>
        <dbReference type="EMBL" id="KGM99296.1"/>
    </source>
</evidence>
<dbReference type="HAMAP" id="MF_01463_B">
    <property type="entry name" value="SecD_B"/>
    <property type="match status" value="1"/>
</dbReference>
<dbReference type="InterPro" id="IPR048631">
    <property type="entry name" value="SecD_1st"/>
</dbReference>
<dbReference type="InterPro" id="IPR022645">
    <property type="entry name" value="SecD/SecF_bac"/>
</dbReference>
<dbReference type="Gene3D" id="3.30.70.3400">
    <property type="match status" value="1"/>
</dbReference>
<keyword evidence="4 9" id="KW-0812">Transmembrane</keyword>
<evidence type="ECO:0000256" key="1">
    <source>
        <dbReference type="ARBA" id="ARBA00004651"/>
    </source>
</evidence>
<feature type="transmembrane region" description="Helical" evidence="9">
    <location>
        <begin position="280"/>
        <end position="298"/>
    </location>
</feature>
<feature type="transmembrane region" description="Helical" evidence="9">
    <location>
        <begin position="253"/>
        <end position="273"/>
    </location>
</feature>
<dbReference type="GO" id="GO:0065002">
    <property type="term" value="P:intracellular protein transmembrane transport"/>
    <property type="evidence" value="ECO:0007669"/>
    <property type="project" value="UniProtKB-UniRule"/>
</dbReference>
<dbReference type="GO" id="GO:0015450">
    <property type="term" value="F:protein-transporting ATPase activity"/>
    <property type="evidence" value="ECO:0007669"/>
    <property type="project" value="InterPro"/>
</dbReference>
<evidence type="ECO:0000256" key="8">
    <source>
        <dbReference type="ARBA" id="ARBA00023136"/>
    </source>
</evidence>
<evidence type="ECO:0000256" key="2">
    <source>
        <dbReference type="ARBA" id="ARBA00022448"/>
    </source>
</evidence>
<name>A0A0A0IGD6_CLOBO</name>
<dbReference type="GO" id="GO:0043952">
    <property type="term" value="P:protein transport by the Sec complex"/>
    <property type="evidence" value="ECO:0007669"/>
    <property type="project" value="UniProtKB-UniRule"/>
</dbReference>
<comment type="caution">
    <text evidence="9">Lacks conserved residue(s) required for the propagation of feature annotation.</text>
</comment>
<evidence type="ECO:0000256" key="9">
    <source>
        <dbReference type="HAMAP-Rule" id="MF_01463"/>
    </source>
</evidence>
<evidence type="ECO:0000256" key="5">
    <source>
        <dbReference type="ARBA" id="ARBA00022927"/>
    </source>
</evidence>
<evidence type="ECO:0000259" key="11">
    <source>
        <dbReference type="Pfam" id="PF21760"/>
    </source>
</evidence>
<comment type="subunit">
    <text evidence="9">Forms a complex with SecF. Part of the essential Sec protein translocation apparatus which comprises SecA, SecYEG and auxiliary proteins SecDF. Other proteins may also be involved.</text>
</comment>
<dbReference type="EMBL" id="JDRY01000037">
    <property type="protein sequence ID" value="KGM99296.1"/>
    <property type="molecule type" value="Genomic_DNA"/>
</dbReference>
<dbReference type="Pfam" id="PF22599">
    <property type="entry name" value="SecDF_P1_head"/>
    <property type="match status" value="1"/>
</dbReference>
<dbReference type="InterPro" id="IPR005791">
    <property type="entry name" value="SecD"/>
</dbReference>